<protein>
    <submittedName>
        <fullName evidence="1">Uncharacterized protein</fullName>
    </submittedName>
</protein>
<sequence length="103" mass="12011">MQLKTHLDHDIDRPVLVCEWGETRRRSKLFVVDGKTARNILVLPPTEVGDLDDGGLGQYAMRSVGFRQRDKNSAECFTELYRANQQLGKKRIFSSLYFRQCYR</sequence>
<comment type="caution">
    <text evidence="1">The sequence shown here is derived from an EMBL/GenBank/DDBJ whole genome shotgun (WGS) entry which is preliminary data.</text>
</comment>
<evidence type="ECO:0000313" key="2">
    <source>
        <dbReference type="Proteomes" id="UP000299102"/>
    </source>
</evidence>
<proteinExistence type="predicted"/>
<name>A0A4C1UQN2_EUMVA</name>
<dbReference type="AlphaFoldDB" id="A0A4C1UQN2"/>
<organism evidence="1 2">
    <name type="scientific">Eumeta variegata</name>
    <name type="common">Bagworm moth</name>
    <name type="synonym">Eumeta japonica</name>
    <dbReference type="NCBI Taxonomy" id="151549"/>
    <lineage>
        <taxon>Eukaryota</taxon>
        <taxon>Metazoa</taxon>
        <taxon>Ecdysozoa</taxon>
        <taxon>Arthropoda</taxon>
        <taxon>Hexapoda</taxon>
        <taxon>Insecta</taxon>
        <taxon>Pterygota</taxon>
        <taxon>Neoptera</taxon>
        <taxon>Endopterygota</taxon>
        <taxon>Lepidoptera</taxon>
        <taxon>Glossata</taxon>
        <taxon>Ditrysia</taxon>
        <taxon>Tineoidea</taxon>
        <taxon>Psychidae</taxon>
        <taxon>Oiketicinae</taxon>
        <taxon>Eumeta</taxon>
    </lineage>
</organism>
<dbReference type="Proteomes" id="UP000299102">
    <property type="component" value="Unassembled WGS sequence"/>
</dbReference>
<keyword evidence="2" id="KW-1185">Reference proteome</keyword>
<accession>A0A4C1UQN2</accession>
<reference evidence="1 2" key="1">
    <citation type="journal article" date="2019" name="Commun. Biol.">
        <title>The bagworm genome reveals a unique fibroin gene that provides high tensile strength.</title>
        <authorList>
            <person name="Kono N."/>
            <person name="Nakamura H."/>
            <person name="Ohtoshi R."/>
            <person name="Tomita M."/>
            <person name="Numata K."/>
            <person name="Arakawa K."/>
        </authorList>
    </citation>
    <scope>NUCLEOTIDE SEQUENCE [LARGE SCALE GENOMIC DNA]</scope>
</reference>
<evidence type="ECO:0000313" key="1">
    <source>
        <dbReference type="EMBL" id="GBP28783.1"/>
    </source>
</evidence>
<dbReference type="EMBL" id="BGZK01000211">
    <property type="protein sequence ID" value="GBP28783.1"/>
    <property type="molecule type" value="Genomic_DNA"/>
</dbReference>
<gene>
    <name evidence="1" type="ORF">EVAR_19826_1</name>
</gene>